<proteinExistence type="inferred from homology"/>
<dbReference type="Pfam" id="PF01144">
    <property type="entry name" value="CoA_trans"/>
    <property type="match status" value="1"/>
</dbReference>
<dbReference type="InterPro" id="IPR004164">
    <property type="entry name" value="CoA_transf_AS"/>
</dbReference>
<dbReference type="EMBL" id="LHUR01000028">
    <property type="protein sequence ID" value="KOA19129.1"/>
    <property type="molecule type" value="Genomic_DNA"/>
</dbReference>
<comment type="caution">
    <text evidence="3">The sequence shown here is derived from an EMBL/GenBank/DDBJ whole genome shotgun (WGS) entry which is preliminary data.</text>
</comment>
<dbReference type="PANTHER" id="PTHR13707">
    <property type="entry name" value="KETOACID-COENZYME A TRANSFERASE"/>
    <property type="match status" value="1"/>
</dbReference>
<dbReference type="Gene3D" id="3.40.1080.10">
    <property type="entry name" value="Glutaconate Coenzyme A-transferase"/>
    <property type="match status" value="1"/>
</dbReference>
<dbReference type="AlphaFoldDB" id="A0A0L6Z846"/>
<keyword evidence="4" id="KW-1185">Reference proteome</keyword>
<dbReference type="STRING" id="36844.SAMN04488501_11948"/>
<comment type="similarity">
    <text evidence="1">Belongs to the 3-oxoacid CoA-transferase subunit B family.</text>
</comment>
<dbReference type="PATRIC" id="fig|1121318.3.peg.2526"/>
<dbReference type="InterPro" id="IPR004165">
    <property type="entry name" value="CoA_trans_fam_I"/>
</dbReference>
<dbReference type="InterPro" id="IPR037171">
    <property type="entry name" value="NagB/RpiA_transferase-like"/>
</dbReference>
<organism evidence="3 4">
    <name type="scientific">Clostridium homopropionicum DSM 5847</name>
    <dbReference type="NCBI Taxonomy" id="1121318"/>
    <lineage>
        <taxon>Bacteria</taxon>
        <taxon>Bacillati</taxon>
        <taxon>Bacillota</taxon>
        <taxon>Clostridia</taxon>
        <taxon>Eubacteriales</taxon>
        <taxon>Clostridiaceae</taxon>
        <taxon>Clostridium</taxon>
    </lineage>
</organism>
<keyword evidence="2 3" id="KW-0808">Transferase</keyword>
<dbReference type="RefSeq" id="WP_052222010.1">
    <property type="nucleotide sequence ID" value="NZ_LHUR01000028.1"/>
</dbReference>
<dbReference type="SUPFAM" id="SSF100950">
    <property type="entry name" value="NagB/RpiA/CoA transferase-like"/>
    <property type="match status" value="1"/>
</dbReference>
<gene>
    <name evidence="3" type="primary">ctfB_2</name>
    <name evidence="3" type="ORF">CLHOM_25100</name>
</gene>
<dbReference type="EC" id="2.8.3.9" evidence="3"/>
<dbReference type="Proteomes" id="UP000037043">
    <property type="component" value="Unassembled WGS sequence"/>
</dbReference>
<dbReference type="NCBIfam" id="TIGR02428">
    <property type="entry name" value="pcaJ_scoB_fam"/>
    <property type="match status" value="1"/>
</dbReference>
<protein>
    <submittedName>
        <fullName evidence="3">Butyrate--acetoacetate CoA-transferase subunit B</fullName>
        <ecNumber evidence="3">2.8.3.9</ecNumber>
    </submittedName>
</protein>
<dbReference type="PANTHER" id="PTHR13707:SF60">
    <property type="entry name" value="ACETATE COA-TRANSFERASE SUBUNIT ALPHA"/>
    <property type="match status" value="1"/>
</dbReference>
<dbReference type="GO" id="GO:0047371">
    <property type="term" value="F:butyrate-acetoacetate CoA-transferase activity"/>
    <property type="evidence" value="ECO:0007669"/>
    <property type="project" value="UniProtKB-EC"/>
</dbReference>
<sequence>MDERELIARRAAQELHDGELVNLGFGMPTQASNYLPEGVNLTFHSENGIFGVGPKPKTSESDADVTNAGTEPVTLLPGAAIMDLCTSLGAMRRGTLDVTILGALEVDQLGNISNWAVNRNGLWWPGIGGAMDLTYGTKKVIACLAHADKKGNSKILKKVTLPKTGANCVSTIITDKAVFDVGDNVLILREAAPGVTVEDIRAITEADFIIADDFHEMVL</sequence>
<name>A0A0L6Z846_9CLOT</name>
<evidence type="ECO:0000256" key="2">
    <source>
        <dbReference type="ARBA" id="ARBA00022679"/>
    </source>
</evidence>
<evidence type="ECO:0000313" key="4">
    <source>
        <dbReference type="Proteomes" id="UP000037043"/>
    </source>
</evidence>
<dbReference type="InterPro" id="IPR012791">
    <property type="entry name" value="3-oxoacid_CoA-transf_B"/>
</dbReference>
<accession>A0A0L6Z846</accession>
<evidence type="ECO:0000313" key="3">
    <source>
        <dbReference type="EMBL" id="KOA19129.1"/>
    </source>
</evidence>
<dbReference type="SMART" id="SM00882">
    <property type="entry name" value="CoA_trans"/>
    <property type="match status" value="1"/>
</dbReference>
<dbReference type="PROSITE" id="PS01274">
    <property type="entry name" value="COA_TRANSF_2"/>
    <property type="match status" value="1"/>
</dbReference>
<reference evidence="4" key="1">
    <citation type="submission" date="2015-08" db="EMBL/GenBank/DDBJ databases">
        <title>Genome sequence of the strict anaerobe Clostridium homopropionicum LuHBu1 (DSM 5847T).</title>
        <authorList>
            <person name="Poehlein A."/>
            <person name="Beck M."/>
            <person name="Schiel-Bengelsdorf B."/>
            <person name="Bengelsdorf F.R."/>
            <person name="Daniel R."/>
            <person name="Duerre P."/>
        </authorList>
    </citation>
    <scope>NUCLEOTIDE SEQUENCE [LARGE SCALE GENOMIC DNA]</scope>
    <source>
        <strain evidence="4">DSM 5847</strain>
    </source>
</reference>
<evidence type="ECO:0000256" key="1">
    <source>
        <dbReference type="ARBA" id="ARBA00007047"/>
    </source>
</evidence>